<dbReference type="PROSITE" id="PS51585">
    <property type="entry name" value="SAM_MT_TPMT"/>
    <property type="match status" value="1"/>
</dbReference>
<evidence type="ECO:0000256" key="4">
    <source>
        <dbReference type="ARBA" id="ARBA00022691"/>
    </source>
</evidence>
<dbReference type="Gene3D" id="3.40.50.150">
    <property type="entry name" value="Vaccinia Virus protein VP39"/>
    <property type="match status" value="1"/>
</dbReference>
<dbReference type="EMBL" id="LZFP01000008">
    <property type="protein sequence ID" value="OBR40362.1"/>
    <property type="molecule type" value="Genomic_DNA"/>
</dbReference>
<dbReference type="Pfam" id="PF05724">
    <property type="entry name" value="TPMT"/>
    <property type="match status" value="1"/>
</dbReference>
<keyword evidence="4" id="KW-0949">S-adenosyl-L-methionine</keyword>
<evidence type="ECO:0000256" key="2">
    <source>
        <dbReference type="ARBA" id="ARBA00022603"/>
    </source>
</evidence>
<comment type="caution">
    <text evidence="5">The sequence shown here is derived from an EMBL/GenBank/DDBJ whole genome shotgun (WGS) entry which is preliminary data.</text>
</comment>
<dbReference type="AlphaFoldDB" id="A0A1B7ZBV3"/>
<keyword evidence="2 5" id="KW-0489">Methyltransferase</keyword>
<dbReference type="CDD" id="cd02440">
    <property type="entry name" value="AdoMet_MTases"/>
    <property type="match status" value="1"/>
</dbReference>
<dbReference type="RefSeq" id="WP_068483872.1">
    <property type="nucleotide sequence ID" value="NZ_CP018760.1"/>
</dbReference>
<keyword evidence="3 5" id="KW-0808">Transferase</keyword>
<evidence type="ECO:0000256" key="1">
    <source>
        <dbReference type="ARBA" id="ARBA00022553"/>
    </source>
</evidence>
<dbReference type="OrthoDB" id="9778208at2"/>
<dbReference type="PANTHER" id="PTHR32183">
    <property type="match status" value="1"/>
</dbReference>
<evidence type="ECO:0000313" key="5">
    <source>
        <dbReference type="EMBL" id="OBR40362.1"/>
    </source>
</evidence>
<protein>
    <submittedName>
        <fullName evidence="5">SAM-dependent methyltransferase</fullName>
    </submittedName>
</protein>
<dbReference type="InterPro" id="IPR008854">
    <property type="entry name" value="TPMT"/>
</dbReference>
<sequence length="211" mass="24741">MKKEQNYWTERYKEQQTGWDIGYPSTPIKEYVDQLPDKSIQILIPGAGNAYEAEYLWKAGFINIHILDISEIPLKQFKKRNPDFPDSNIHQADFFEFKGQYDLIIEQTFFCSFVPTDANRNKYAKHMAELLKPNGKLVGLWFDIPLTEDMEKRPFGGNKELYSRYLSPYFKTITFNCCYNSIPPRKGNELFGIFSKLPRGKPTRHSPETNF</sequence>
<dbReference type="GO" id="GO:0032259">
    <property type="term" value="P:methylation"/>
    <property type="evidence" value="ECO:0007669"/>
    <property type="project" value="UniProtKB-KW"/>
</dbReference>
<evidence type="ECO:0000256" key="3">
    <source>
        <dbReference type="ARBA" id="ARBA00022679"/>
    </source>
</evidence>
<organism evidence="5 6">
    <name type="scientific">Maribacter hydrothermalis</name>
    <dbReference type="NCBI Taxonomy" id="1836467"/>
    <lineage>
        <taxon>Bacteria</taxon>
        <taxon>Pseudomonadati</taxon>
        <taxon>Bacteroidota</taxon>
        <taxon>Flavobacteriia</taxon>
        <taxon>Flavobacteriales</taxon>
        <taxon>Flavobacteriaceae</taxon>
        <taxon>Maribacter</taxon>
    </lineage>
</organism>
<gene>
    <name evidence="5" type="ORF">A9200_15885</name>
</gene>
<dbReference type="GO" id="GO:0008757">
    <property type="term" value="F:S-adenosylmethionine-dependent methyltransferase activity"/>
    <property type="evidence" value="ECO:0007669"/>
    <property type="project" value="InterPro"/>
</dbReference>
<keyword evidence="6" id="KW-1185">Reference proteome</keyword>
<dbReference type="KEGG" id="mart:BTR34_00680"/>
<proteinExistence type="predicted"/>
<dbReference type="PANTHER" id="PTHR32183:SF6">
    <property type="entry name" value="CYSTEINE SULFINATE DESULFINASE_CYSTEINE DESULFURASE AND RELATED ENZYMES"/>
    <property type="match status" value="1"/>
</dbReference>
<name>A0A1B7ZBV3_9FLAO</name>
<dbReference type="SUPFAM" id="SSF53335">
    <property type="entry name" value="S-adenosyl-L-methionine-dependent methyltransferases"/>
    <property type="match status" value="1"/>
</dbReference>
<dbReference type="InterPro" id="IPR029063">
    <property type="entry name" value="SAM-dependent_MTases_sf"/>
</dbReference>
<keyword evidence="1" id="KW-0597">Phosphoprotein</keyword>
<evidence type="ECO:0000313" key="6">
    <source>
        <dbReference type="Proteomes" id="UP000092164"/>
    </source>
</evidence>
<reference evidence="6" key="1">
    <citation type="submission" date="2016-06" db="EMBL/GenBank/DDBJ databases">
        <authorList>
            <person name="Zhan P."/>
        </authorList>
    </citation>
    <scope>NUCLEOTIDE SEQUENCE [LARGE SCALE GENOMIC DNA]</scope>
    <source>
        <strain evidence="6">T28</strain>
    </source>
</reference>
<dbReference type="Proteomes" id="UP000092164">
    <property type="component" value="Unassembled WGS sequence"/>
</dbReference>
<dbReference type="STRING" id="1836467.BTR34_00680"/>
<accession>A0A1B7ZBV3</accession>